<reference evidence="11 12" key="1">
    <citation type="submission" date="2024-08" db="EMBL/GenBank/DDBJ databases">
        <title>Whole-genome sequencing of halo(alkali)philic microorganisms from hypersaline lakes.</title>
        <authorList>
            <person name="Sorokin D.Y."/>
            <person name="Merkel A.Y."/>
            <person name="Messina E."/>
            <person name="Yakimov M."/>
        </authorList>
    </citation>
    <scope>NUCLEOTIDE SEQUENCE [LARGE SCALE GENOMIC DNA]</scope>
    <source>
        <strain evidence="11 12">AB-hyl4</strain>
    </source>
</reference>
<keyword evidence="6 10" id="KW-1133">Transmembrane helix</keyword>
<sequence length="478" mass="51850">MSEHPNEFAPESHEPLPTGWRVPVALLLLALPIIASMISRTVMSFVDFIMVSQLGTEAQAAIMPAGILLFCFVAFGMGSLTAVSTFVSQSLGRNDRQACGSYAWQGVHLSVLLGLLALPVWFVVPGLFAWVGHDPAVQEMEVAYVQIGLLGLAPMLAAHAVTNFFNGIHKPMVGFWAMVISNIFNVIANYALIFGNFGFPAMGIGGAAWATNLAAGLQLLIMLAWMLRPKLAAMFDTRHTWRPDLARMRRIIWVGVPAGMQFVVDIFAFTVFTLLLVGRFGTVQLAAHNLAFKFLEVAFMPAVGLGVAVTAAVGKAIGRGQPAYARLVTRWAAGFAIAYMGLIAMGYLLLRHELAGLLSDDPDVIRWAGQLLLLCAVFQVFDGLGITHISALRGAGDNHWPAWVAAIMAATVLIGGGYVAAWWWPQLGAVGPWIAATLYVCVLGLTLWARWTFGPWERIDLFNDEQTQADAPHEHIDP</sequence>
<accession>A0ABV4U1L4</accession>
<feature type="transmembrane region" description="Helical" evidence="10">
    <location>
        <begin position="62"/>
        <end position="87"/>
    </location>
</feature>
<keyword evidence="3" id="KW-0050">Antiport</keyword>
<feature type="transmembrane region" description="Helical" evidence="10">
    <location>
        <begin position="297"/>
        <end position="318"/>
    </location>
</feature>
<dbReference type="RefSeq" id="WP_425344419.1">
    <property type="nucleotide sequence ID" value="NZ_JBGUBD010000002.1"/>
</dbReference>
<feature type="transmembrane region" description="Helical" evidence="10">
    <location>
        <begin position="206"/>
        <end position="227"/>
    </location>
</feature>
<feature type="transmembrane region" description="Helical" evidence="10">
    <location>
        <begin position="430"/>
        <end position="449"/>
    </location>
</feature>
<dbReference type="PIRSF" id="PIRSF006603">
    <property type="entry name" value="DinF"/>
    <property type="match status" value="1"/>
</dbReference>
<evidence type="ECO:0000256" key="5">
    <source>
        <dbReference type="ARBA" id="ARBA00022692"/>
    </source>
</evidence>
<protein>
    <recommendedName>
        <fullName evidence="9">Multidrug-efflux transporter</fullName>
    </recommendedName>
</protein>
<evidence type="ECO:0000256" key="9">
    <source>
        <dbReference type="ARBA" id="ARBA00031636"/>
    </source>
</evidence>
<dbReference type="InterPro" id="IPR048279">
    <property type="entry name" value="MdtK-like"/>
</dbReference>
<comment type="subcellular location">
    <subcellularLocation>
        <location evidence="1">Cell membrane</location>
        <topology evidence="1">Multi-pass membrane protein</topology>
    </subcellularLocation>
</comment>
<feature type="transmembrane region" description="Helical" evidence="10">
    <location>
        <begin position="20"/>
        <end position="42"/>
    </location>
</feature>
<evidence type="ECO:0000313" key="11">
    <source>
        <dbReference type="EMBL" id="MFA9477497.1"/>
    </source>
</evidence>
<keyword evidence="4" id="KW-1003">Cell membrane</keyword>
<feature type="transmembrane region" description="Helical" evidence="10">
    <location>
        <begin position="107"/>
        <end position="131"/>
    </location>
</feature>
<dbReference type="NCBIfam" id="TIGR00797">
    <property type="entry name" value="matE"/>
    <property type="match status" value="1"/>
</dbReference>
<evidence type="ECO:0000256" key="10">
    <source>
        <dbReference type="SAM" id="Phobius"/>
    </source>
</evidence>
<feature type="transmembrane region" description="Helical" evidence="10">
    <location>
        <begin position="330"/>
        <end position="350"/>
    </location>
</feature>
<dbReference type="CDD" id="cd13133">
    <property type="entry name" value="MATE_like_7"/>
    <property type="match status" value="1"/>
</dbReference>
<dbReference type="InterPro" id="IPR050222">
    <property type="entry name" value="MATE_MdtK"/>
</dbReference>
<dbReference type="Pfam" id="PF01554">
    <property type="entry name" value="MatE"/>
    <property type="match status" value="2"/>
</dbReference>
<evidence type="ECO:0000256" key="6">
    <source>
        <dbReference type="ARBA" id="ARBA00022989"/>
    </source>
</evidence>
<name>A0ABV4U1L4_9BACT</name>
<feature type="transmembrane region" description="Helical" evidence="10">
    <location>
        <begin position="403"/>
        <end position="424"/>
    </location>
</feature>
<feature type="transmembrane region" description="Helical" evidence="10">
    <location>
        <begin position="251"/>
        <end position="277"/>
    </location>
</feature>
<dbReference type="Proteomes" id="UP001575105">
    <property type="component" value="Unassembled WGS sequence"/>
</dbReference>
<proteinExistence type="predicted"/>
<comment type="caution">
    <text evidence="11">The sequence shown here is derived from an EMBL/GenBank/DDBJ whole genome shotgun (WGS) entry which is preliminary data.</text>
</comment>
<evidence type="ECO:0000256" key="7">
    <source>
        <dbReference type="ARBA" id="ARBA00023065"/>
    </source>
</evidence>
<gene>
    <name evidence="11" type="ORF">ACERK3_04230</name>
</gene>
<feature type="transmembrane region" description="Helical" evidence="10">
    <location>
        <begin position="370"/>
        <end position="391"/>
    </location>
</feature>
<dbReference type="InterPro" id="IPR002528">
    <property type="entry name" value="MATE_fam"/>
</dbReference>
<evidence type="ECO:0000313" key="12">
    <source>
        <dbReference type="Proteomes" id="UP001575105"/>
    </source>
</evidence>
<dbReference type="EMBL" id="JBGUBD010000002">
    <property type="protein sequence ID" value="MFA9477497.1"/>
    <property type="molecule type" value="Genomic_DNA"/>
</dbReference>
<keyword evidence="5 10" id="KW-0812">Transmembrane</keyword>
<keyword evidence="12" id="KW-1185">Reference proteome</keyword>
<organism evidence="11 12">
    <name type="scientific">Natronomicrosphaera hydrolytica</name>
    <dbReference type="NCBI Taxonomy" id="3242702"/>
    <lineage>
        <taxon>Bacteria</taxon>
        <taxon>Pseudomonadati</taxon>
        <taxon>Planctomycetota</taxon>
        <taxon>Phycisphaerae</taxon>
        <taxon>Phycisphaerales</taxon>
        <taxon>Phycisphaeraceae</taxon>
        <taxon>Natronomicrosphaera</taxon>
    </lineage>
</organism>
<evidence type="ECO:0000256" key="1">
    <source>
        <dbReference type="ARBA" id="ARBA00004651"/>
    </source>
</evidence>
<evidence type="ECO:0000256" key="4">
    <source>
        <dbReference type="ARBA" id="ARBA00022475"/>
    </source>
</evidence>
<evidence type="ECO:0000256" key="3">
    <source>
        <dbReference type="ARBA" id="ARBA00022449"/>
    </source>
</evidence>
<evidence type="ECO:0000256" key="2">
    <source>
        <dbReference type="ARBA" id="ARBA00022448"/>
    </source>
</evidence>
<feature type="transmembrane region" description="Helical" evidence="10">
    <location>
        <begin position="143"/>
        <end position="161"/>
    </location>
</feature>
<dbReference type="PANTHER" id="PTHR43298:SF2">
    <property type="entry name" value="FMN_FAD EXPORTER YEEO-RELATED"/>
    <property type="match status" value="1"/>
</dbReference>
<feature type="transmembrane region" description="Helical" evidence="10">
    <location>
        <begin position="173"/>
        <end position="194"/>
    </location>
</feature>
<keyword evidence="8 10" id="KW-0472">Membrane</keyword>
<evidence type="ECO:0000256" key="8">
    <source>
        <dbReference type="ARBA" id="ARBA00023136"/>
    </source>
</evidence>
<keyword evidence="7" id="KW-0406">Ion transport</keyword>
<keyword evidence="2" id="KW-0813">Transport</keyword>
<dbReference type="PANTHER" id="PTHR43298">
    <property type="entry name" value="MULTIDRUG RESISTANCE PROTEIN NORM-RELATED"/>
    <property type="match status" value="1"/>
</dbReference>